<dbReference type="GO" id="GO:0005509">
    <property type="term" value="F:calcium ion binding"/>
    <property type="evidence" value="ECO:0007669"/>
    <property type="project" value="UniProtKB-UniRule"/>
</dbReference>
<dbReference type="GO" id="GO:0007156">
    <property type="term" value="P:homophilic cell adhesion via plasma membrane adhesion molecules"/>
    <property type="evidence" value="ECO:0007669"/>
    <property type="project" value="InterPro"/>
</dbReference>
<feature type="compositionally biased region" description="Low complexity" evidence="2">
    <location>
        <begin position="274"/>
        <end position="285"/>
    </location>
</feature>
<feature type="compositionally biased region" description="Polar residues" evidence="2">
    <location>
        <begin position="286"/>
        <end position="306"/>
    </location>
</feature>
<accession>A0A8S3R2Z9</accession>
<reference evidence="5" key="1">
    <citation type="submission" date="2021-03" db="EMBL/GenBank/DDBJ databases">
        <authorList>
            <person name="Bekaert M."/>
        </authorList>
    </citation>
    <scope>NUCLEOTIDE SEQUENCE</scope>
</reference>
<protein>
    <recommendedName>
        <fullName evidence="4">Cadherin domain-containing protein</fullName>
    </recommendedName>
</protein>
<evidence type="ECO:0000259" key="4">
    <source>
        <dbReference type="PROSITE" id="PS50268"/>
    </source>
</evidence>
<evidence type="ECO:0000256" key="1">
    <source>
        <dbReference type="PROSITE-ProRule" id="PRU00043"/>
    </source>
</evidence>
<dbReference type="GO" id="GO:0016020">
    <property type="term" value="C:membrane"/>
    <property type="evidence" value="ECO:0007669"/>
    <property type="project" value="InterPro"/>
</dbReference>
<organism evidence="5 6">
    <name type="scientific">Mytilus edulis</name>
    <name type="common">Blue mussel</name>
    <dbReference type="NCBI Taxonomy" id="6550"/>
    <lineage>
        <taxon>Eukaryota</taxon>
        <taxon>Metazoa</taxon>
        <taxon>Spiralia</taxon>
        <taxon>Lophotrochozoa</taxon>
        <taxon>Mollusca</taxon>
        <taxon>Bivalvia</taxon>
        <taxon>Autobranchia</taxon>
        <taxon>Pteriomorphia</taxon>
        <taxon>Mytilida</taxon>
        <taxon>Mytiloidea</taxon>
        <taxon>Mytilidae</taxon>
        <taxon>Mytilinae</taxon>
        <taxon>Mytilus</taxon>
    </lineage>
</organism>
<dbReference type="InterPro" id="IPR002126">
    <property type="entry name" value="Cadherin-like_dom"/>
</dbReference>
<dbReference type="Proteomes" id="UP000683360">
    <property type="component" value="Unassembled WGS sequence"/>
</dbReference>
<dbReference type="EMBL" id="CAJPWZ010000722">
    <property type="protein sequence ID" value="CAG2199534.1"/>
    <property type="molecule type" value="Genomic_DNA"/>
</dbReference>
<keyword evidence="3" id="KW-0472">Membrane</keyword>
<evidence type="ECO:0000313" key="5">
    <source>
        <dbReference type="EMBL" id="CAG2199534.1"/>
    </source>
</evidence>
<comment type="caution">
    <text evidence="5">The sequence shown here is derived from an EMBL/GenBank/DDBJ whole genome shotgun (WGS) entry which is preliminary data.</text>
</comment>
<feature type="domain" description="Cadherin" evidence="4">
    <location>
        <begin position="69"/>
        <end position="131"/>
    </location>
</feature>
<evidence type="ECO:0000256" key="3">
    <source>
        <dbReference type="SAM" id="Phobius"/>
    </source>
</evidence>
<proteinExistence type="predicted"/>
<dbReference type="PROSITE" id="PS50268">
    <property type="entry name" value="CADHERIN_2"/>
    <property type="match status" value="1"/>
</dbReference>
<keyword evidence="3" id="KW-0812">Transmembrane</keyword>
<keyword evidence="6" id="KW-1185">Reference proteome</keyword>
<name>A0A8S3R2Z9_MYTED</name>
<feature type="transmembrane region" description="Helical" evidence="3">
    <location>
        <begin position="314"/>
        <end position="337"/>
    </location>
</feature>
<dbReference type="OrthoDB" id="6096059at2759"/>
<gene>
    <name evidence="5" type="ORF">MEDL_14367</name>
</gene>
<keyword evidence="1" id="KW-0106">Calcium</keyword>
<feature type="region of interest" description="Disordered" evidence="2">
    <location>
        <begin position="262"/>
        <end position="306"/>
    </location>
</feature>
<sequence>MVNIVLLYYRGGSGTEQVGDCSGLKNASFVLTCGNSISRNFTVVIQAINDHTPHLYNTVGMITELREDFMVLGNVIDFRDRVEDEDCPEQLLKYSVEVPIDADVDVDENPRTTTVSLTMTVMDVDDEPPKFIDMSPDCRKCKECSIKSFIGNVSYENKGDVTVNPQMIAEDIEIVNKSVLLYFITGVYPEQFSSLFTIDINNGSLSLIESFRNATNDTIKDDFSVVLYIQAISNRTLLGTMNVTLNLTVVVPPEITTFQASTMEETTTEEETTTIEQTTVLQTSTEPTSPEVKTTHAPTTAPTMSGSKENDDDLIVIIVPIVAAVLVILLIIVIFANRRAAAAKRNRYIMEKKSNDINGIEKH</sequence>
<dbReference type="AlphaFoldDB" id="A0A8S3R2Z9"/>
<evidence type="ECO:0000313" key="6">
    <source>
        <dbReference type="Proteomes" id="UP000683360"/>
    </source>
</evidence>
<keyword evidence="3" id="KW-1133">Transmembrane helix</keyword>
<evidence type="ECO:0000256" key="2">
    <source>
        <dbReference type="SAM" id="MobiDB-lite"/>
    </source>
</evidence>